<sequence>MTDASHDSPPARAEAVLARVTDLDVPVLVGEYDGPHGPALDALCDELGSVAEELRPLAGQEGLLARVEARLGLLTATRYALVQRDADRCRARELL</sequence>
<protein>
    <submittedName>
        <fullName evidence="1">Uncharacterized protein</fullName>
    </submittedName>
</protein>
<dbReference type="Proteomes" id="UP001605990">
    <property type="component" value="Unassembled WGS sequence"/>
</dbReference>
<feature type="non-terminal residue" evidence="1">
    <location>
        <position position="95"/>
    </location>
</feature>
<gene>
    <name evidence="1" type="ORF">ACGU38_38435</name>
</gene>
<comment type="caution">
    <text evidence="1">The sequence shown here is derived from an EMBL/GenBank/DDBJ whole genome shotgun (WGS) entry which is preliminary data.</text>
</comment>
<proteinExistence type="predicted"/>
<reference evidence="1 2" key="1">
    <citation type="submission" date="2024-10" db="EMBL/GenBank/DDBJ databases">
        <title>Draft genome assembly of a novel steroid transforming actinomycete isolated from African clawed frog Xenopus laevis.</title>
        <authorList>
            <person name="Bragin E."/>
            <person name="Kollerov V."/>
            <person name="Donova M.V."/>
        </authorList>
    </citation>
    <scope>NUCLEOTIDE SEQUENCE [LARGE SCALE GENOMIC DNA]</scope>
    <source>
        <strain evidence="1 2">MTOC-St3</strain>
    </source>
</reference>
<dbReference type="EMBL" id="JBIENY010000532">
    <property type="protein sequence ID" value="MFG6301221.1"/>
    <property type="molecule type" value="Genomic_DNA"/>
</dbReference>
<accession>A0ABW7EE97</accession>
<organism evidence="1 2">
    <name type="scientific">Streptomyces rochei</name>
    <name type="common">Streptomyces parvullus</name>
    <dbReference type="NCBI Taxonomy" id="1928"/>
    <lineage>
        <taxon>Bacteria</taxon>
        <taxon>Bacillati</taxon>
        <taxon>Actinomycetota</taxon>
        <taxon>Actinomycetes</taxon>
        <taxon>Kitasatosporales</taxon>
        <taxon>Streptomycetaceae</taxon>
        <taxon>Streptomyces</taxon>
        <taxon>Streptomyces rochei group</taxon>
    </lineage>
</organism>
<keyword evidence="2" id="KW-1185">Reference proteome</keyword>
<evidence type="ECO:0000313" key="1">
    <source>
        <dbReference type="EMBL" id="MFG6301221.1"/>
    </source>
</evidence>
<dbReference type="RefSeq" id="WP_394396339.1">
    <property type="nucleotide sequence ID" value="NZ_JBIENY010000532.1"/>
</dbReference>
<name>A0ABW7EE97_STRRO</name>
<evidence type="ECO:0000313" key="2">
    <source>
        <dbReference type="Proteomes" id="UP001605990"/>
    </source>
</evidence>